<reference evidence="1" key="1">
    <citation type="submission" date="2020-07" db="EMBL/GenBank/DDBJ databases">
        <title>The High-quality genome of the commercially important snow crab, Chionoecetes opilio.</title>
        <authorList>
            <person name="Jeong J.-H."/>
            <person name="Ryu S."/>
        </authorList>
    </citation>
    <scope>NUCLEOTIDE SEQUENCE</scope>
    <source>
        <strain evidence="1">MADBK_172401_WGS</strain>
        <tissue evidence="1">Digestive gland</tissue>
    </source>
</reference>
<name>A0A8J5CQ96_CHIOP</name>
<dbReference type="OrthoDB" id="3066195at2759"/>
<keyword evidence="2" id="KW-1185">Reference proteome</keyword>
<dbReference type="Proteomes" id="UP000770661">
    <property type="component" value="Unassembled WGS sequence"/>
</dbReference>
<sequence length="215" mass="22555">MTSLHTTYPCGLSSGPLGSHWALGAGTRGGRGLEVKLYATTTPYEIPPSGGFPWVPPQNPGALRGTCNRILGPLEHHIQVFLKATQQMTAGSGGFAPSPAQTVSGATTTVIFHCRSDDSFTLTVDSIDDGATSSLVSVPTLDGNGAAAATVNPPEGLAFNLPPRPPHDPLLGTLLNCSNHQPLIDDILKQMLNTAQSQQDASWQAMAAYYAHLKK</sequence>
<proteinExistence type="predicted"/>
<dbReference type="AlphaFoldDB" id="A0A8J5CQ96"/>
<dbReference type="EMBL" id="JACEEZ010001980">
    <property type="protein sequence ID" value="KAG0728628.1"/>
    <property type="molecule type" value="Genomic_DNA"/>
</dbReference>
<accession>A0A8J5CQ96</accession>
<evidence type="ECO:0000313" key="2">
    <source>
        <dbReference type="Proteomes" id="UP000770661"/>
    </source>
</evidence>
<protein>
    <submittedName>
        <fullName evidence="1">Uncharacterized protein</fullName>
    </submittedName>
</protein>
<organism evidence="1 2">
    <name type="scientific">Chionoecetes opilio</name>
    <name type="common">Atlantic snow crab</name>
    <name type="synonym">Cancer opilio</name>
    <dbReference type="NCBI Taxonomy" id="41210"/>
    <lineage>
        <taxon>Eukaryota</taxon>
        <taxon>Metazoa</taxon>
        <taxon>Ecdysozoa</taxon>
        <taxon>Arthropoda</taxon>
        <taxon>Crustacea</taxon>
        <taxon>Multicrustacea</taxon>
        <taxon>Malacostraca</taxon>
        <taxon>Eumalacostraca</taxon>
        <taxon>Eucarida</taxon>
        <taxon>Decapoda</taxon>
        <taxon>Pleocyemata</taxon>
        <taxon>Brachyura</taxon>
        <taxon>Eubrachyura</taxon>
        <taxon>Majoidea</taxon>
        <taxon>Majidae</taxon>
        <taxon>Chionoecetes</taxon>
    </lineage>
</organism>
<evidence type="ECO:0000313" key="1">
    <source>
        <dbReference type="EMBL" id="KAG0728628.1"/>
    </source>
</evidence>
<gene>
    <name evidence="1" type="ORF">GWK47_032092</name>
</gene>
<comment type="caution">
    <text evidence="1">The sequence shown here is derived from an EMBL/GenBank/DDBJ whole genome shotgun (WGS) entry which is preliminary data.</text>
</comment>